<evidence type="ECO:0000259" key="4">
    <source>
        <dbReference type="Pfam" id="PF20640"/>
    </source>
</evidence>
<dbReference type="EMBL" id="PNEN01000413">
    <property type="protein sequence ID" value="PPJ59218.1"/>
    <property type="molecule type" value="Genomic_DNA"/>
</dbReference>
<dbReference type="STRING" id="357750.A0A2S6CHL5"/>
<dbReference type="Pfam" id="PF20639">
    <property type="entry name" value="Rrn6_K-rich"/>
    <property type="match status" value="1"/>
</dbReference>
<evidence type="ECO:0000256" key="1">
    <source>
        <dbReference type="SAM" id="MobiDB-lite"/>
    </source>
</evidence>
<feature type="compositionally biased region" description="Basic residues" evidence="1">
    <location>
        <begin position="846"/>
        <end position="860"/>
    </location>
</feature>
<dbReference type="PANTHER" id="PTHR28221:SF2">
    <property type="entry name" value="RNA POLYMERASE I-SPECIFIC TRANSCRIPTION INITIATION FACTOR RRN6"/>
    <property type="match status" value="1"/>
</dbReference>
<organism evidence="5 6">
    <name type="scientific">Cercospora berteroae</name>
    <dbReference type="NCBI Taxonomy" id="357750"/>
    <lineage>
        <taxon>Eukaryota</taxon>
        <taxon>Fungi</taxon>
        <taxon>Dikarya</taxon>
        <taxon>Ascomycota</taxon>
        <taxon>Pezizomycotina</taxon>
        <taxon>Dothideomycetes</taxon>
        <taxon>Dothideomycetidae</taxon>
        <taxon>Mycosphaerellales</taxon>
        <taxon>Mycosphaerellaceae</taxon>
        <taxon>Cercospora</taxon>
    </lineage>
</organism>
<evidence type="ECO:0000313" key="5">
    <source>
        <dbReference type="EMBL" id="PPJ59218.1"/>
    </source>
</evidence>
<dbReference type="GO" id="GO:0070860">
    <property type="term" value="C:RNA polymerase I core factor complex"/>
    <property type="evidence" value="ECO:0007669"/>
    <property type="project" value="TreeGrafter"/>
</dbReference>
<accession>A0A2S6CHL5</accession>
<dbReference type="PANTHER" id="PTHR28221">
    <property type="entry name" value="RNA POLYMERASE I-SPECIFIC TRANSCRIPTION INITIATION FACTOR RRN6"/>
    <property type="match status" value="1"/>
</dbReference>
<feature type="compositionally biased region" description="Low complexity" evidence="1">
    <location>
        <begin position="774"/>
        <end position="787"/>
    </location>
</feature>
<keyword evidence="6" id="KW-1185">Reference proteome</keyword>
<dbReference type="Pfam" id="PF20640">
    <property type="entry name" value="Rrn6_HB"/>
    <property type="match status" value="1"/>
</dbReference>
<name>A0A2S6CHL5_9PEZI</name>
<comment type="caution">
    <text evidence="5">The sequence shown here is derived from an EMBL/GenBank/DDBJ whole genome shotgun (WGS) entry which is preliminary data.</text>
</comment>
<dbReference type="Pfam" id="PF10214">
    <property type="entry name" value="Rrn6_beta-prop"/>
    <property type="match status" value="1"/>
</dbReference>
<dbReference type="InterPro" id="IPR019350">
    <property type="entry name" value="RNA_pol_I-sp_TIF_RRN6-like"/>
</dbReference>
<dbReference type="InterPro" id="IPR048537">
    <property type="entry name" value="RRN6_HB"/>
</dbReference>
<gene>
    <name evidence="5" type="ORF">CBER1_05356</name>
</gene>
<feature type="domain" description="RRN6 beta-propeller" evidence="2">
    <location>
        <begin position="109"/>
        <end position="440"/>
    </location>
</feature>
<protein>
    <recommendedName>
        <fullName evidence="7">RNA polymerase I-specific transcription initiation factor RRN6-like protein</fullName>
    </recommendedName>
</protein>
<dbReference type="GO" id="GO:0042790">
    <property type="term" value="P:nucleolar large rRNA transcription by RNA polymerase I"/>
    <property type="evidence" value="ECO:0007669"/>
    <property type="project" value="TreeGrafter"/>
</dbReference>
<feature type="region of interest" description="Disordered" evidence="1">
    <location>
        <begin position="817"/>
        <end position="885"/>
    </location>
</feature>
<dbReference type="OrthoDB" id="4090074at2759"/>
<dbReference type="InterPro" id="IPR048536">
    <property type="entry name" value="Rrn6_K-rich"/>
</dbReference>
<dbReference type="InterPro" id="IPR048535">
    <property type="entry name" value="RRN6_beta-prop"/>
</dbReference>
<reference evidence="6" key="1">
    <citation type="journal article" date="2017" name="bioRxiv">
        <title>Conservation of a gene cluster reveals novel cercosporin biosynthetic mechanisms and extends production to the genus Colletotrichum.</title>
        <authorList>
            <person name="de Jonge R."/>
            <person name="Ebert M.K."/>
            <person name="Huitt-Roehl C.R."/>
            <person name="Pal P."/>
            <person name="Suttle J.C."/>
            <person name="Spanner R.E."/>
            <person name="Neubauer J.D."/>
            <person name="Jurick W.M.II."/>
            <person name="Stott K.A."/>
            <person name="Secor G.A."/>
            <person name="Thomma B.P.H.J."/>
            <person name="Van de Peer Y."/>
            <person name="Townsend C.A."/>
            <person name="Bolton M.D."/>
        </authorList>
    </citation>
    <scope>NUCLEOTIDE SEQUENCE [LARGE SCALE GENOMIC DNA]</scope>
    <source>
        <strain evidence="6">CBS538.71</strain>
    </source>
</reference>
<sequence>MAERAKRNLPYGHFGQAAYSLEDEEWSFERVSAPPQIVRYCGRPNLVYQPSEREHLKNVPVRAEPHGQRMRRQTKDLLEHIPELQPAAGLTTELLRVSEATQEAVLNHDSTTGTLIATSSIRSEIRHKSMRIAALACGESRAELRLIHVQNRRRGLSDDHKSWIAVPTLYGEETVCTKFDGPVQQVVFAEPVDRGEPLLGVRLLTKTLILRPTHGTIKVAEQEASSNIQANLMYDVGIKSTGNVAHADVAFNPWYSQQIALVDQSGSWTVMEFQSRKLSRVARTWTGAVKANSLSDGWARISWLFNLETIAVCTRDTITLFSIAGQNSARLHTSTPDIASGAPWILDFAVLPGQMEIFAVLTTNNLLLYRVASSGLHGVQVENIATIEHFRNSEATDMRMTIWRCNEVTNVLLYPHTGGVATLYGLNTSEQAILHIIDPIEVRLKGNSPSSTIVDMHVTPIASSGGGTLDEEQGQMEFFLATVVLSNDTILEQILYRSRRNAIKQEYVTTWETKLNATGAKVKQIGFAGATEGDSFVHDEHVQEQPVSKRARRVVPRRRPEDRGIDLSRIAKEFSVHHEFTSVAQVMREAKSAFRTEEDTILPMRTLDNFQHIDLVSIMNAGAGESLDEVQHMLSESVNVRDPSEVTFAPEEPLRISSVMATLPIGFPPELHSFSLPEMYNAVMSCWLAGLADDVPGRVRLAKAAVARQVTTQLALASRVAHADEGETQASARDREEQSSRTAALSRLPIRAPFSAHREASAPPMDLAGSSQFSTLPTPSPTATPSVVTMSTGLSSFAAPEIFRLCRYTTFRDSPAEYDWQSTSKHVQRDDEDEDEAEEMSERDRKRLQRRAERHIKRQRREAAATQAQQMASSQAPEILTASQPAAMVSESQPIVMSSQPSAPRVAVASQVVPGRFGGRPAKKKRKSGF</sequence>
<proteinExistence type="predicted"/>
<feature type="compositionally biased region" description="Low complexity" evidence="1">
    <location>
        <begin position="864"/>
        <end position="876"/>
    </location>
</feature>
<evidence type="ECO:0000259" key="2">
    <source>
        <dbReference type="Pfam" id="PF10214"/>
    </source>
</evidence>
<feature type="compositionally biased region" description="Acidic residues" evidence="1">
    <location>
        <begin position="830"/>
        <end position="839"/>
    </location>
</feature>
<evidence type="ECO:0000313" key="6">
    <source>
        <dbReference type="Proteomes" id="UP000237631"/>
    </source>
</evidence>
<evidence type="ECO:0000259" key="3">
    <source>
        <dbReference type="Pfam" id="PF20639"/>
    </source>
</evidence>
<feature type="domain" description="RRN6 K-rich C-terminal" evidence="3">
    <location>
        <begin position="813"/>
        <end position="930"/>
    </location>
</feature>
<dbReference type="GO" id="GO:0001179">
    <property type="term" value="F:RNA polymerase I general transcription initiation factor binding"/>
    <property type="evidence" value="ECO:0007669"/>
    <property type="project" value="TreeGrafter"/>
</dbReference>
<dbReference type="AlphaFoldDB" id="A0A2S6CHL5"/>
<feature type="region of interest" description="Disordered" evidence="1">
    <location>
        <begin position="719"/>
        <end position="787"/>
    </location>
</feature>
<evidence type="ECO:0008006" key="7">
    <source>
        <dbReference type="Google" id="ProtNLM"/>
    </source>
</evidence>
<dbReference type="GO" id="GO:0001163">
    <property type="term" value="F:RNA polymerase I transcription regulatory region sequence-specific DNA binding"/>
    <property type="evidence" value="ECO:0007669"/>
    <property type="project" value="TreeGrafter"/>
</dbReference>
<dbReference type="Proteomes" id="UP000237631">
    <property type="component" value="Unassembled WGS sequence"/>
</dbReference>
<feature type="domain" description="RRN6 helical bundle" evidence="4">
    <location>
        <begin position="533"/>
        <end position="718"/>
    </location>
</feature>